<keyword evidence="1" id="KW-0812">Transmembrane</keyword>
<name>A7HXZ0_PARL1</name>
<reference evidence="2 3" key="1">
    <citation type="journal article" date="2011" name="Stand. Genomic Sci.">
        <title>Complete genome sequence of Parvibaculum lavamentivorans type strain (DS-1(T)).</title>
        <authorList>
            <person name="Schleheck D."/>
            <person name="Weiss M."/>
            <person name="Pitluck S."/>
            <person name="Bruce D."/>
            <person name="Land M.L."/>
            <person name="Han S."/>
            <person name="Saunders E."/>
            <person name="Tapia R."/>
            <person name="Detter C."/>
            <person name="Brettin T."/>
            <person name="Han J."/>
            <person name="Woyke T."/>
            <person name="Goodwin L."/>
            <person name="Pennacchio L."/>
            <person name="Nolan M."/>
            <person name="Cook A.M."/>
            <person name="Kjelleberg S."/>
            <person name="Thomas T."/>
        </authorList>
    </citation>
    <scope>NUCLEOTIDE SEQUENCE [LARGE SCALE GENOMIC DNA]</scope>
    <source>
        <strain evidence="3">DS-1 / DSM 13023 / NCIMB 13966</strain>
    </source>
</reference>
<evidence type="ECO:0000256" key="1">
    <source>
        <dbReference type="SAM" id="Phobius"/>
    </source>
</evidence>
<dbReference type="RefSeq" id="WP_012112096.1">
    <property type="nucleotide sequence ID" value="NC_009719.1"/>
</dbReference>
<dbReference type="Proteomes" id="UP000006377">
    <property type="component" value="Chromosome"/>
</dbReference>
<feature type="transmembrane region" description="Helical" evidence="1">
    <location>
        <begin position="71"/>
        <end position="91"/>
    </location>
</feature>
<proteinExistence type="predicted"/>
<organism evidence="2 3">
    <name type="scientific">Parvibaculum lavamentivorans (strain DS-1 / DSM 13023 / NCIMB 13966)</name>
    <dbReference type="NCBI Taxonomy" id="402881"/>
    <lineage>
        <taxon>Bacteria</taxon>
        <taxon>Pseudomonadati</taxon>
        <taxon>Pseudomonadota</taxon>
        <taxon>Alphaproteobacteria</taxon>
        <taxon>Hyphomicrobiales</taxon>
        <taxon>Parvibaculaceae</taxon>
        <taxon>Parvibaculum</taxon>
    </lineage>
</organism>
<keyword evidence="3" id="KW-1185">Reference proteome</keyword>
<evidence type="ECO:0000313" key="3">
    <source>
        <dbReference type="Proteomes" id="UP000006377"/>
    </source>
</evidence>
<accession>A7HXZ0</accession>
<dbReference type="AlphaFoldDB" id="A7HXZ0"/>
<gene>
    <name evidence="2" type="ordered locus">Plav_3167</name>
</gene>
<sequence length="114" mass="11724">MFAATATLAIRHARATGTLAALASFLVIALSGRPPDGVLEALVVVLPALEVTLFAFAVAFALDEVPSAASLALRAFALWAAVCFLTIWLLVAATQASIEAYVRLGGPPMLGSTL</sequence>
<feature type="transmembrane region" description="Helical" evidence="1">
    <location>
        <begin position="41"/>
        <end position="62"/>
    </location>
</feature>
<dbReference type="KEGG" id="pla:Plav_3167"/>
<dbReference type="STRING" id="402881.Plav_3167"/>
<protein>
    <submittedName>
        <fullName evidence="2">Uncharacterized protein</fullName>
    </submittedName>
</protein>
<keyword evidence="1" id="KW-1133">Transmembrane helix</keyword>
<dbReference type="HOGENOM" id="CLU_2118718_0_0_5"/>
<evidence type="ECO:0000313" key="2">
    <source>
        <dbReference type="EMBL" id="ABS64773.1"/>
    </source>
</evidence>
<dbReference type="EMBL" id="CP000774">
    <property type="protein sequence ID" value="ABS64773.1"/>
    <property type="molecule type" value="Genomic_DNA"/>
</dbReference>
<keyword evidence="1" id="KW-0472">Membrane</keyword>